<dbReference type="GO" id="GO:0005524">
    <property type="term" value="F:ATP binding"/>
    <property type="evidence" value="ECO:0007669"/>
    <property type="project" value="UniProtKB-KW"/>
</dbReference>
<dbReference type="PROSITE" id="PS00808">
    <property type="entry name" value="ADP_GLC_PYROPHOSPH_1"/>
    <property type="match status" value="1"/>
</dbReference>
<accession>A0A6J6GUD5</accession>
<evidence type="ECO:0000313" key="9">
    <source>
        <dbReference type="EMBL" id="CAB4604917.1"/>
    </source>
</evidence>
<keyword evidence="6" id="KW-0320">Glycogen biosynthesis</keyword>
<evidence type="ECO:0000259" key="7">
    <source>
        <dbReference type="Pfam" id="PF00483"/>
    </source>
</evidence>
<dbReference type="CDD" id="cd02508">
    <property type="entry name" value="ADP_Glucose_PP"/>
    <property type="match status" value="1"/>
</dbReference>
<dbReference type="AlphaFoldDB" id="A0A6J6GUD5"/>
<dbReference type="SUPFAM" id="SSF51161">
    <property type="entry name" value="Trimeric LpxA-like enzymes"/>
    <property type="match status" value="1"/>
</dbReference>
<dbReference type="Gene3D" id="3.90.550.10">
    <property type="entry name" value="Spore Coat Polysaccharide Biosynthesis Protein SpsA, Chain A"/>
    <property type="match status" value="1"/>
</dbReference>
<dbReference type="InterPro" id="IPR023049">
    <property type="entry name" value="GlgC_bac"/>
</dbReference>
<dbReference type="InterPro" id="IPR029044">
    <property type="entry name" value="Nucleotide-diphossugar_trans"/>
</dbReference>
<dbReference type="Pfam" id="PF00483">
    <property type="entry name" value="NTP_transferase"/>
    <property type="match status" value="1"/>
</dbReference>
<dbReference type="SUPFAM" id="SSF53448">
    <property type="entry name" value="Nucleotide-diphospho-sugar transferases"/>
    <property type="match status" value="1"/>
</dbReference>
<protein>
    <submittedName>
        <fullName evidence="9">Unannotated protein</fullName>
    </submittedName>
</protein>
<feature type="domain" description="Nucleotidyl transferase" evidence="7">
    <location>
        <begin position="9"/>
        <end position="278"/>
    </location>
</feature>
<evidence type="ECO:0000256" key="3">
    <source>
        <dbReference type="ARBA" id="ARBA00022695"/>
    </source>
</evidence>
<dbReference type="NCBIfam" id="NF002023">
    <property type="entry name" value="PRK00844.1"/>
    <property type="match status" value="1"/>
</dbReference>
<dbReference type="NCBIfam" id="NF001947">
    <property type="entry name" value="PRK00725.1"/>
    <property type="match status" value="1"/>
</dbReference>
<evidence type="ECO:0000256" key="1">
    <source>
        <dbReference type="ARBA" id="ARBA00010443"/>
    </source>
</evidence>
<keyword evidence="2" id="KW-0808">Transferase</keyword>
<evidence type="ECO:0000256" key="5">
    <source>
        <dbReference type="ARBA" id="ARBA00022840"/>
    </source>
</evidence>
<dbReference type="NCBIfam" id="TIGR02091">
    <property type="entry name" value="glgC"/>
    <property type="match status" value="1"/>
</dbReference>
<keyword evidence="5" id="KW-0067">ATP-binding</keyword>
<dbReference type="GO" id="GO:0005978">
    <property type="term" value="P:glycogen biosynthetic process"/>
    <property type="evidence" value="ECO:0007669"/>
    <property type="project" value="UniProtKB-KW"/>
</dbReference>
<comment type="similarity">
    <text evidence="1">Belongs to the bacterial/plant glucose-1-phosphate adenylyltransferase family.</text>
</comment>
<reference evidence="9" key="1">
    <citation type="submission" date="2020-05" db="EMBL/GenBank/DDBJ databases">
        <authorList>
            <person name="Chiriac C."/>
            <person name="Salcher M."/>
            <person name="Ghai R."/>
            <person name="Kavagutti S V."/>
        </authorList>
    </citation>
    <scope>NUCLEOTIDE SEQUENCE</scope>
</reference>
<dbReference type="CDD" id="cd04651">
    <property type="entry name" value="LbH_G1P_AT_C"/>
    <property type="match status" value="1"/>
</dbReference>
<dbReference type="InterPro" id="IPR011004">
    <property type="entry name" value="Trimer_LpxA-like_sf"/>
</dbReference>
<dbReference type="InterPro" id="IPR011831">
    <property type="entry name" value="ADP-Glc_PPase"/>
</dbReference>
<dbReference type="HAMAP" id="MF_00624">
    <property type="entry name" value="GlgC"/>
    <property type="match status" value="1"/>
</dbReference>
<dbReference type="PANTHER" id="PTHR43523:SF2">
    <property type="entry name" value="GLUCOSE-1-PHOSPHATE ADENYLYLTRANSFERASE"/>
    <property type="match status" value="1"/>
</dbReference>
<feature type="domain" description="Glucose-1-phosphate adenylyltransferase/Bifunctional protein GlmU-like C-terminal hexapeptide" evidence="8">
    <location>
        <begin position="302"/>
        <end position="406"/>
    </location>
</feature>
<dbReference type="InterPro" id="IPR005835">
    <property type="entry name" value="NTP_transferase_dom"/>
</dbReference>
<evidence type="ECO:0000259" key="8">
    <source>
        <dbReference type="Pfam" id="PF24894"/>
    </source>
</evidence>
<keyword evidence="3" id="KW-0548">Nucleotidyltransferase</keyword>
<dbReference type="Gene3D" id="2.160.10.10">
    <property type="entry name" value="Hexapeptide repeat proteins"/>
    <property type="match status" value="1"/>
</dbReference>
<dbReference type="InterPro" id="IPR005836">
    <property type="entry name" value="ADP_Glu_pyroP_CS"/>
</dbReference>
<dbReference type="GO" id="GO:0008878">
    <property type="term" value="F:glucose-1-phosphate adenylyltransferase activity"/>
    <property type="evidence" value="ECO:0007669"/>
    <property type="project" value="InterPro"/>
</dbReference>
<dbReference type="PANTHER" id="PTHR43523">
    <property type="entry name" value="GLUCOSE-1-PHOSPHATE ADENYLYLTRANSFERASE-RELATED"/>
    <property type="match status" value="1"/>
</dbReference>
<dbReference type="Pfam" id="PF24894">
    <property type="entry name" value="Hexapep_GlmU"/>
    <property type="match status" value="1"/>
</dbReference>
<gene>
    <name evidence="9" type="ORF">UFOPK1855_00054</name>
</gene>
<organism evidence="9">
    <name type="scientific">freshwater metagenome</name>
    <dbReference type="NCBI Taxonomy" id="449393"/>
    <lineage>
        <taxon>unclassified sequences</taxon>
        <taxon>metagenomes</taxon>
        <taxon>ecological metagenomes</taxon>
    </lineage>
</organism>
<evidence type="ECO:0000256" key="2">
    <source>
        <dbReference type="ARBA" id="ARBA00022679"/>
    </source>
</evidence>
<name>A0A6J6GUD5_9ZZZZ</name>
<dbReference type="InterPro" id="IPR056818">
    <property type="entry name" value="GlmU/GlgC-like_hexapep"/>
</dbReference>
<sequence length="414" mass="45209">MSKQQRIFGMVLAGGEGKRLMPLTADRAKPAVPFGGSYRLIDFALSNLINSGLRRIVVLTQYKSHSLDRHISQTWRMSPLLGAYVASVPAQQRLGKRWFSGSADAILQSMNLLSDERPDIVVVVGADHVYRMDFEQMIQAHIESGKGVTVAAIRQPISLANQFGVIEVDPKNPKKIAAFREKPANPIGLPDSPNEVLASMGNYVFSATALIEAIEVDGELTESSHDMGGDIVPYMVARDDAAVYDFTYNQIPGSTERDHSYWRDVGTIDSYYDAHMDLISVMPVFNLYNTEWPIFTQQINLPPAKFVHDGEGNQGRTTDSIVSLGTVVSGGIVERSVLSPWVKVNSHALVTDSVLLDGVQIGRNATVRRAILDKGVVVNDGAMIGVDRQRDIDRGFTVTDSGLTVVGKGVVVNP</sequence>
<keyword evidence="4" id="KW-0547">Nucleotide-binding</keyword>
<evidence type="ECO:0000256" key="4">
    <source>
        <dbReference type="ARBA" id="ARBA00022741"/>
    </source>
</evidence>
<evidence type="ECO:0000256" key="6">
    <source>
        <dbReference type="ARBA" id="ARBA00023056"/>
    </source>
</evidence>
<proteinExistence type="inferred from homology"/>
<dbReference type="EMBL" id="CAEZUW010000004">
    <property type="protein sequence ID" value="CAB4604917.1"/>
    <property type="molecule type" value="Genomic_DNA"/>
</dbReference>
<dbReference type="PROSITE" id="PS00809">
    <property type="entry name" value="ADP_GLC_PYROPHOSPH_2"/>
    <property type="match status" value="1"/>
</dbReference>